<dbReference type="EMBL" id="CM004479">
    <property type="protein sequence ID" value="OCT70429.1"/>
    <property type="molecule type" value="Genomic_DNA"/>
</dbReference>
<name>A0A974HA34_XENLA</name>
<evidence type="ECO:0000313" key="2">
    <source>
        <dbReference type="Proteomes" id="UP000694892"/>
    </source>
</evidence>
<sequence length="70" mass="7830">MIKRGMSPPPKKTLCPTCTLLPFIIYKKKTINSFPMKKIGVFSSTLLNNHRAYGTATIYVTQGRVPLKGM</sequence>
<reference evidence="2" key="1">
    <citation type="journal article" date="2016" name="Nature">
        <title>Genome evolution in the allotetraploid frog Xenopus laevis.</title>
        <authorList>
            <person name="Session A.M."/>
            <person name="Uno Y."/>
            <person name="Kwon T."/>
            <person name="Chapman J.A."/>
            <person name="Toyoda A."/>
            <person name="Takahashi S."/>
            <person name="Fukui A."/>
            <person name="Hikosaka A."/>
            <person name="Suzuki A."/>
            <person name="Kondo M."/>
            <person name="van Heeringen S.J."/>
            <person name="Quigley I."/>
            <person name="Heinz S."/>
            <person name="Ogino H."/>
            <person name="Ochi H."/>
            <person name="Hellsten U."/>
            <person name="Lyons J.B."/>
            <person name="Simakov O."/>
            <person name="Putnam N."/>
            <person name="Stites J."/>
            <person name="Kuroki Y."/>
            <person name="Tanaka T."/>
            <person name="Michiue T."/>
            <person name="Watanabe M."/>
            <person name="Bogdanovic O."/>
            <person name="Lister R."/>
            <person name="Georgiou G."/>
            <person name="Paranjpe S.S."/>
            <person name="van Kruijsbergen I."/>
            <person name="Shu S."/>
            <person name="Carlson J."/>
            <person name="Kinoshita T."/>
            <person name="Ohta Y."/>
            <person name="Mawaribuchi S."/>
            <person name="Jenkins J."/>
            <person name="Grimwood J."/>
            <person name="Schmutz J."/>
            <person name="Mitros T."/>
            <person name="Mozaffari S.V."/>
            <person name="Suzuki Y."/>
            <person name="Haramoto Y."/>
            <person name="Yamamoto T.S."/>
            <person name="Takagi C."/>
            <person name="Heald R."/>
            <person name="Miller K."/>
            <person name="Haudenschild C."/>
            <person name="Kitzman J."/>
            <person name="Nakayama T."/>
            <person name="Izutsu Y."/>
            <person name="Robert J."/>
            <person name="Fortriede J."/>
            <person name="Burns K."/>
            <person name="Lotay V."/>
            <person name="Karimi K."/>
            <person name="Yasuoka Y."/>
            <person name="Dichmann D.S."/>
            <person name="Flajnik M.F."/>
            <person name="Houston D.W."/>
            <person name="Shendure J."/>
            <person name="DuPasquier L."/>
            <person name="Vize P.D."/>
            <person name="Zorn A.M."/>
            <person name="Ito M."/>
            <person name="Marcotte E.M."/>
            <person name="Wallingford J.B."/>
            <person name="Ito Y."/>
            <person name="Asashima M."/>
            <person name="Ueno N."/>
            <person name="Matsuda Y."/>
            <person name="Veenstra G.J."/>
            <person name="Fujiyama A."/>
            <person name="Harland R.M."/>
            <person name="Taira M."/>
            <person name="Rokhsar D.S."/>
        </authorList>
    </citation>
    <scope>NUCLEOTIDE SEQUENCE [LARGE SCALE GENOMIC DNA]</scope>
    <source>
        <strain evidence="2">J</strain>
    </source>
</reference>
<dbReference type="AlphaFoldDB" id="A0A974HA34"/>
<organism evidence="1 2">
    <name type="scientific">Xenopus laevis</name>
    <name type="common">African clawed frog</name>
    <dbReference type="NCBI Taxonomy" id="8355"/>
    <lineage>
        <taxon>Eukaryota</taxon>
        <taxon>Metazoa</taxon>
        <taxon>Chordata</taxon>
        <taxon>Craniata</taxon>
        <taxon>Vertebrata</taxon>
        <taxon>Euteleostomi</taxon>
        <taxon>Amphibia</taxon>
        <taxon>Batrachia</taxon>
        <taxon>Anura</taxon>
        <taxon>Pipoidea</taxon>
        <taxon>Pipidae</taxon>
        <taxon>Xenopodinae</taxon>
        <taxon>Xenopus</taxon>
        <taxon>Xenopus</taxon>
    </lineage>
</organism>
<proteinExistence type="predicted"/>
<evidence type="ECO:0000313" key="1">
    <source>
        <dbReference type="EMBL" id="OCT70429.1"/>
    </source>
</evidence>
<gene>
    <name evidence="1" type="ORF">XELAEV_18037348mg</name>
</gene>
<accession>A0A974HA34</accession>
<protein>
    <submittedName>
        <fullName evidence="1">Uncharacterized protein</fullName>
    </submittedName>
</protein>
<dbReference type="Proteomes" id="UP000694892">
    <property type="component" value="Chromosome 7S"/>
</dbReference>